<dbReference type="VEuPathDB" id="VectorBase:ASIC003386"/>
<sequence>MAGGIGKQKSKPTATGKVQDVSGLGKAVGTLVLHRICKLAKGRFRVANGLSFTAKNGANGGKV</sequence>
<dbReference type="AlphaFoldDB" id="A0A084VE75"/>
<gene>
    <name evidence="1" type="ORF">ZHAS_00003386</name>
</gene>
<evidence type="ECO:0000313" key="2">
    <source>
        <dbReference type="EnsemblMetazoa" id="ASIC003386-PA"/>
    </source>
</evidence>
<proteinExistence type="predicted"/>
<dbReference type="EnsemblMetazoa" id="ASIC003386-RA">
    <property type="protein sequence ID" value="ASIC003386-PA"/>
    <property type="gene ID" value="ASIC003386"/>
</dbReference>
<keyword evidence="3" id="KW-1185">Reference proteome</keyword>
<reference evidence="1 3" key="1">
    <citation type="journal article" date="2014" name="BMC Genomics">
        <title>Genome sequence of Anopheles sinensis provides insight into genetics basis of mosquito competence for malaria parasites.</title>
        <authorList>
            <person name="Zhou D."/>
            <person name="Zhang D."/>
            <person name="Ding G."/>
            <person name="Shi L."/>
            <person name="Hou Q."/>
            <person name="Ye Y."/>
            <person name="Xu Y."/>
            <person name="Zhou H."/>
            <person name="Xiong C."/>
            <person name="Li S."/>
            <person name="Yu J."/>
            <person name="Hong S."/>
            <person name="Yu X."/>
            <person name="Zou P."/>
            <person name="Chen C."/>
            <person name="Chang X."/>
            <person name="Wang W."/>
            <person name="Lv Y."/>
            <person name="Sun Y."/>
            <person name="Ma L."/>
            <person name="Shen B."/>
            <person name="Zhu C."/>
        </authorList>
    </citation>
    <scope>NUCLEOTIDE SEQUENCE [LARGE SCALE GENOMIC DNA]</scope>
</reference>
<dbReference type="Proteomes" id="UP000030765">
    <property type="component" value="Unassembled WGS sequence"/>
</dbReference>
<dbReference type="EMBL" id="ATLV01012251">
    <property type="status" value="NOT_ANNOTATED_CDS"/>
    <property type="molecule type" value="Genomic_DNA"/>
</dbReference>
<organism evidence="1">
    <name type="scientific">Anopheles sinensis</name>
    <name type="common">Mosquito</name>
    <dbReference type="NCBI Taxonomy" id="74873"/>
    <lineage>
        <taxon>Eukaryota</taxon>
        <taxon>Metazoa</taxon>
        <taxon>Ecdysozoa</taxon>
        <taxon>Arthropoda</taxon>
        <taxon>Hexapoda</taxon>
        <taxon>Insecta</taxon>
        <taxon>Pterygota</taxon>
        <taxon>Neoptera</taxon>
        <taxon>Endopterygota</taxon>
        <taxon>Diptera</taxon>
        <taxon>Nematocera</taxon>
        <taxon>Culicoidea</taxon>
        <taxon>Culicidae</taxon>
        <taxon>Anophelinae</taxon>
        <taxon>Anopheles</taxon>
    </lineage>
</organism>
<evidence type="ECO:0000313" key="3">
    <source>
        <dbReference type="Proteomes" id="UP000030765"/>
    </source>
</evidence>
<evidence type="ECO:0000313" key="1">
    <source>
        <dbReference type="EMBL" id="KFB36269.1"/>
    </source>
</evidence>
<name>A0A084VE75_ANOSI</name>
<protein>
    <submittedName>
        <fullName evidence="1 2">Uncharacterized protein</fullName>
    </submittedName>
</protein>
<accession>A0A084VE75</accession>
<reference evidence="2" key="2">
    <citation type="submission" date="2020-05" db="UniProtKB">
        <authorList>
            <consortium name="EnsemblMetazoa"/>
        </authorList>
    </citation>
    <scope>IDENTIFICATION</scope>
</reference>
<dbReference type="EMBL" id="KE524775">
    <property type="protein sequence ID" value="KFB36269.1"/>
    <property type="molecule type" value="Genomic_DNA"/>
</dbReference>